<gene>
    <name evidence="2" type="ORF">K503DRAFT_843337</name>
</gene>
<organism evidence="2 3">
    <name type="scientific">Rhizopogon vinicolor AM-OR11-026</name>
    <dbReference type="NCBI Taxonomy" id="1314800"/>
    <lineage>
        <taxon>Eukaryota</taxon>
        <taxon>Fungi</taxon>
        <taxon>Dikarya</taxon>
        <taxon>Basidiomycota</taxon>
        <taxon>Agaricomycotina</taxon>
        <taxon>Agaricomycetes</taxon>
        <taxon>Agaricomycetidae</taxon>
        <taxon>Boletales</taxon>
        <taxon>Suillineae</taxon>
        <taxon>Rhizopogonaceae</taxon>
        <taxon>Rhizopogon</taxon>
    </lineage>
</organism>
<name>A0A1B7N6T4_9AGAM</name>
<dbReference type="Proteomes" id="UP000092154">
    <property type="component" value="Unassembled WGS sequence"/>
</dbReference>
<protein>
    <submittedName>
        <fullName evidence="2">Uncharacterized protein</fullName>
    </submittedName>
</protein>
<keyword evidence="1" id="KW-1133">Transmembrane helix</keyword>
<dbReference type="OrthoDB" id="2690529at2759"/>
<keyword evidence="3" id="KW-1185">Reference proteome</keyword>
<proteinExistence type="predicted"/>
<keyword evidence="1" id="KW-0812">Transmembrane</keyword>
<evidence type="ECO:0000313" key="2">
    <source>
        <dbReference type="EMBL" id="OAX40551.1"/>
    </source>
</evidence>
<sequence length="114" mass="12440">MWTAVPLHPVFVFTATSSAIHFTYVIHFFHSSELLRTLQHLALLPRTGPPTCIKPIRTGRAPPRIADIPLAQGQVRNAAAGAPSKDDGCIRDEEFDSPLVSFAHGYINPLSAQP</sequence>
<dbReference type="InParanoid" id="A0A1B7N6T4"/>
<accession>A0A1B7N6T4</accession>
<evidence type="ECO:0000256" key="1">
    <source>
        <dbReference type="SAM" id="Phobius"/>
    </source>
</evidence>
<feature type="transmembrane region" description="Helical" evidence="1">
    <location>
        <begin position="6"/>
        <end position="29"/>
    </location>
</feature>
<reference evidence="2 3" key="1">
    <citation type="submission" date="2016-06" db="EMBL/GenBank/DDBJ databases">
        <title>Comparative genomics of the ectomycorrhizal sister species Rhizopogon vinicolor and Rhizopogon vesiculosus (Basidiomycota: Boletales) reveals a divergence of the mating type B locus.</title>
        <authorList>
            <consortium name="DOE Joint Genome Institute"/>
            <person name="Mujic A.B."/>
            <person name="Kuo A."/>
            <person name="Tritt A."/>
            <person name="Lipzen A."/>
            <person name="Chen C."/>
            <person name="Johnson J."/>
            <person name="Sharma A."/>
            <person name="Barry K."/>
            <person name="Grigoriev I.V."/>
            <person name="Spatafora J.W."/>
        </authorList>
    </citation>
    <scope>NUCLEOTIDE SEQUENCE [LARGE SCALE GENOMIC DNA]</scope>
    <source>
        <strain evidence="2 3">AM-OR11-026</strain>
    </source>
</reference>
<evidence type="ECO:0000313" key="3">
    <source>
        <dbReference type="Proteomes" id="UP000092154"/>
    </source>
</evidence>
<dbReference type="EMBL" id="KV448208">
    <property type="protein sequence ID" value="OAX40551.1"/>
    <property type="molecule type" value="Genomic_DNA"/>
</dbReference>
<dbReference type="AlphaFoldDB" id="A0A1B7N6T4"/>
<keyword evidence="1" id="KW-0472">Membrane</keyword>